<dbReference type="Proteomes" id="UP000072421">
    <property type="component" value="Chromosome"/>
</dbReference>
<proteinExistence type="predicted"/>
<feature type="region of interest" description="Disordered" evidence="1">
    <location>
        <begin position="387"/>
        <end position="446"/>
    </location>
</feature>
<protein>
    <submittedName>
        <fullName evidence="2">Uncharacterized protein</fullName>
    </submittedName>
</protein>
<name>A0A127PJK6_9BURK</name>
<dbReference type="EMBL" id="CP013232">
    <property type="protein sequence ID" value="AMO97804.1"/>
    <property type="molecule type" value="Genomic_DNA"/>
</dbReference>
<evidence type="ECO:0000313" key="3">
    <source>
        <dbReference type="Proteomes" id="UP000072421"/>
    </source>
</evidence>
<accession>A0A127PJK6</accession>
<evidence type="ECO:0000256" key="1">
    <source>
        <dbReference type="SAM" id="MobiDB-lite"/>
    </source>
</evidence>
<sequence>MQSGKIGDPHVPVPSEPVVAEQKERGANAGQRSGARGRQRTGLPTVAEGLPRPSAHQVQTRPASSGRSRRSGTLPPAPAVASRGAVSAGEHEIAVDKALKYGVTWQGLVNGSMTQVSQRLRLAESGVKSADSGLAGLEGLKGKIADDQYQGAKGALHVRRAQSAEYGISTSSDQVAQWSWNGAQGSASDDVGEQIGTQEELTAMDRALAELQGFREAVVKHGGVLREFVRQCEQPGAPGNMLMQLSAIKSGAAAGRKTLLAIAGKAITVNVDRLVMLCLRSGGMASMHLMPRVMELLDAISKRSSDTEQAIRILERGDELSPAKRTEYQALAAAYADQLNAAGELFCLDAASTLEMSDNSGIWQHSLEMAHAISAYQACLREICEPDDSGTPSSTLPEAMPENSASSLAHMPASSTSTSAPERADKAVSGKVRKSHGRGKQLQTQAVPRPLPAVALVSHAKVNTVVSAPPAGILAQSPPLALHDGLKGKIERTLRKYPIDLDVAKSLGGDVIAIARSIEKNTRGIEVLNGPKDDPMIAADFVRSSAQNWFGDIGRLRATSDEARKSPVIDKATVELLGSRLQALEIIHQGMDVREGDALKVHKFPKGKHVSRLLQLGQIESVRPPVQLPSDKDTLYEIRIQPKPLSSGERAPPVFLHLHSDKYVPSEEVLKLPLRGFTATHLKTNEQKNLGPKHEAMSRALHKYDEKIHRGTVTSALLDELRAWLHA</sequence>
<evidence type="ECO:0000313" key="2">
    <source>
        <dbReference type="EMBL" id="AMO97804.1"/>
    </source>
</evidence>
<feature type="compositionally biased region" description="Polar residues" evidence="1">
    <location>
        <begin position="403"/>
        <end position="420"/>
    </location>
</feature>
<reference evidence="2 3" key="1">
    <citation type="submission" date="2015-11" db="EMBL/GenBank/DDBJ databases">
        <title>Exploring the genomic traits of fungus-feeding bacterial genus Collimonas.</title>
        <authorList>
            <person name="Song C."/>
            <person name="Schmidt R."/>
            <person name="de Jager V."/>
            <person name="Krzyzanowska D."/>
            <person name="Jongedijk E."/>
            <person name="Cankar K."/>
            <person name="Beekwilder J."/>
            <person name="van Veen A."/>
            <person name="de Boer W."/>
            <person name="van Veen J.A."/>
            <person name="Garbeva P."/>
        </authorList>
    </citation>
    <scope>NUCLEOTIDE SEQUENCE [LARGE SCALE GENOMIC DNA]</scope>
    <source>
        <strain evidence="2 3">Ter6</strain>
    </source>
</reference>
<organism evidence="2">
    <name type="scientific">Collimonas fungivorans</name>
    <dbReference type="NCBI Taxonomy" id="158899"/>
    <lineage>
        <taxon>Bacteria</taxon>
        <taxon>Pseudomonadati</taxon>
        <taxon>Pseudomonadota</taxon>
        <taxon>Betaproteobacteria</taxon>
        <taxon>Burkholderiales</taxon>
        <taxon>Oxalobacteraceae</taxon>
        <taxon>Collimonas</taxon>
    </lineage>
</organism>
<dbReference type="AlphaFoldDB" id="A0A127PJK6"/>
<dbReference type="PATRIC" id="fig|158899.10.peg.5157"/>
<feature type="compositionally biased region" description="Low complexity" evidence="1">
    <location>
        <begin position="27"/>
        <end position="42"/>
    </location>
</feature>
<gene>
    <name evidence="2" type="ORF">CFter6_5237</name>
</gene>
<feature type="region of interest" description="Disordered" evidence="1">
    <location>
        <begin position="1"/>
        <end position="88"/>
    </location>
</feature>